<dbReference type="EMBL" id="JAEQMY010000020">
    <property type="protein sequence ID" value="MBL0405328.1"/>
    <property type="molecule type" value="Genomic_DNA"/>
</dbReference>
<proteinExistence type="predicted"/>
<dbReference type="Proteomes" id="UP000605848">
    <property type="component" value="Unassembled WGS sequence"/>
</dbReference>
<organism evidence="2 3">
    <name type="scientific">Microvirga aerilata</name>
    <dbReference type="NCBI Taxonomy" id="670292"/>
    <lineage>
        <taxon>Bacteria</taxon>
        <taxon>Pseudomonadati</taxon>
        <taxon>Pseudomonadota</taxon>
        <taxon>Alphaproteobacteria</taxon>
        <taxon>Hyphomicrobiales</taxon>
        <taxon>Methylobacteriaceae</taxon>
        <taxon>Microvirga</taxon>
    </lineage>
</organism>
<comment type="caution">
    <text evidence="2">The sequence shown here is derived from an EMBL/GenBank/DDBJ whole genome shotgun (WGS) entry which is preliminary data.</text>
</comment>
<dbReference type="AlphaFoldDB" id="A0A937CXE9"/>
<dbReference type="Pfam" id="PF00403">
    <property type="entry name" value="HMA"/>
    <property type="match status" value="1"/>
</dbReference>
<reference evidence="2" key="1">
    <citation type="submission" date="2021-01" db="EMBL/GenBank/DDBJ databases">
        <title>Microvirga sp.</title>
        <authorList>
            <person name="Kim M.K."/>
        </authorList>
    </citation>
    <scope>NUCLEOTIDE SEQUENCE</scope>
    <source>
        <strain evidence="2">5420S-16</strain>
    </source>
</reference>
<evidence type="ECO:0000259" key="1">
    <source>
        <dbReference type="PROSITE" id="PS50846"/>
    </source>
</evidence>
<dbReference type="SUPFAM" id="SSF55008">
    <property type="entry name" value="HMA, heavy metal-associated domain"/>
    <property type="match status" value="1"/>
</dbReference>
<gene>
    <name evidence="2" type="ORF">JKG68_15260</name>
</gene>
<dbReference type="RefSeq" id="WP_202061006.1">
    <property type="nucleotide sequence ID" value="NZ_JAEQMY010000020.1"/>
</dbReference>
<protein>
    <submittedName>
        <fullName evidence="2">Heavy-metal-associated domain-containing protein</fullName>
    </submittedName>
</protein>
<accession>A0A937CXE9</accession>
<feature type="domain" description="HMA" evidence="1">
    <location>
        <begin position="1"/>
        <end position="63"/>
    </location>
</feature>
<dbReference type="GO" id="GO:0046872">
    <property type="term" value="F:metal ion binding"/>
    <property type="evidence" value="ECO:0007669"/>
    <property type="project" value="InterPro"/>
</dbReference>
<keyword evidence="3" id="KW-1185">Reference proteome</keyword>
<evidence type="ECO:0000313" key="3">
    <source>
        <dbReference type="Proteomes" id="UP000605848"/>
    </source>
</evidence>
<evidence type="ECO:0000313" key="2">
    <source>
        <dbReference type="EMBL" id="MBL0405328.1"/>
    </source>
</evidence>
<dbReference type="Gene3D" id="3.30.70.100">
    <property type="match status" value="1"/>
</dbReference>
<dbReference type="CDD" id="cd00371">
    <property type="entry name" value="HMA"/>
    <property type="match status" value="1"/>
</dbReference>
<dbReference type="InterPro" id="IPR036163">
    <property type="entry name" value="HMA_dom_sf"/>
</dbReference>
<sequence>MHQFLVPNMTCGGCLGSITRSLQKLDPQAEIEGNPQTRSIKVASAKTQAQLLAALSDAGYPAQTLPQQDT</sequence>
<dbReference type="InterPro" id="IPR006121">
    <property type="entry name" value="HMA_dom"/>
</dbReference>
<name>A0A937CXE9_9HYPH</name>
<dbReference type="PROSITE" id="PS50846">
    <property type="entry name" value="HMA_2"/>
    <property type="match status" value="1"/>
</dbReference>